<dbReference type="InterPro" id="IPR001054">
    <property type="entry name" value="A/G_cyclase"/>
</dbReference>
<evidence type="ECO:0000259" key="2">
    <source>
        <dbReference type="PROSITE" id="PS50125"/>
    </source>
</evidence>
<protein>
    <submittedName>
        <fullName evidence="3">Adenylate/guanylate cyclase with Chase sensor</fullName>
    </submittedName>
</protein>
<evidence type="ECO:0000313" key="3">
    <source>
        <dbReference type="EMBL" id="BAO31367.1"/>
    </source>
</evidence>
<feature type="transmembrane region" description="Helical" evidence="1">
    <location>
        <begin position="384"/>
        <end position="405"/>
    </location>
</feature>
<dbReference type="PANTHER" id="PTHR43081:SF1">
    <property type="entry name" value="ADENYLATE CYCLASE, TERMINAL-DIFFERENTIATION SPECIFIC"/>
    <property type="match status" value="1"/>
</dbReference>
<dbReference type="InterPro" id="IPR029787">
    <property type="entry name" value="Nucleotide_cyclase"/>
</dbReference>
<dbReference type="Gene3D" id="3.30.70.1230">
    <property type="entry name" value="Nucleotide cyclase"/>
    <property type="match status" value="1"/>
</dbReference>
<dbReference type="SMART" id="SM01080">
    <property type="entry name" value="CHASE2"/>
    <property type="match status" value="1"/>
</dbReference>
<dbReference type="Pfam" id="PF00211">
    <property type="entry name" value="Guanylate_cyc"/>
    <property type="match status" value="1"/>
</dbReference>
<reference evidence="3 4" key="1">
    <citation type="journal article" date="2014" name="Syst. Appl. Microbiol.">
        <title>Complete genomes of freshwater sulfur oxidizers Sulfuricella denitrificans skB26 and Sulfuritalea hydrogenivorans sk43H: genetic insights into the sulfur oxidation pathway of betaproteobacteria.</title>
        <authorList>
            <person name="Watanabe T."/>
            <person name="Kojima H."/>
            <person name="Fukui M."/>
        </authorList>
    </citation>
    <scope>NUCLEOTIDE SEQUENCE [LARGE SCALE GENOMIC DNA]</scope>
    <source>
        <strain evidence="3">DSM22779</strain>
    </source>
</reference>
<feature type="domain" description="Guanylate cyclase" evidence="2">
    <location>
        <begin position="448"/>
        <end position="584"/>
    </location>
</feature>
<gene>
    <name evidence="3" type="ORF">SUTH_03597</name>
</gene>
<feature type="transmembrane region" description="Helical" evidence="1">
    <location>
        <begin position="359"/>
        <end position="378"/>
    </location>
</feature>
<dbReference type="GO" id="GO:0035556">
    <property type="term" value="P:intracellular signal transduction"/>
    <property type="evidence" value="ECO:0007669"/>
    <property type="project" value="InterPro"/>
</dbReference>
<dbReference type="Proteomes" id="UP000031637">
    <property type="component" value="Chromosome"/>
</dbReference>
<evidence type="ECO:0000313" key="4">
    <source>
        <dbReference type="Proteomes" id="UP000031637"/>
    </source>
</evidence>
<dbReference type="InterPro" id="IPR050697">
    <property type="entry name" value="Adenylyl/Guanylyl_Cyclase_3/4"/>
</dbReference>
<sequence length="634" mass="67990">MGLARRLGHNTAMIALAAALLATVVAEGLYRSGVATRIEYLYTDLWHRIAGPREAPRHTALVMLDDPTLNERPDEPLAFWTPHFAKAVATLREVGARVVAIDFIFSGSPERWIEKLGLVGREASRNYDQPFRRQINQGGVLLAGFRVGAGDTVNDFILPSPDYLLALPNLDLPGHVGLANLPSDADGAVRRFALVAAPGEFAQTQGLPHLSFGLLAAAAATGQDSRAAAWRFGGRELPAARAIPIAFAGPPGSFHTVSFRKLLAPNAASDPEVHALAGKVVVIGAGYASMNDLHPTPYSTSIGGANTLMAGPEIQANVIETLLAGRFLDDVPAAARLAMFAVVLGALAWFGMSLPAWRSAVLVFLAIQVAAMAAYLLFRQNLLFPVAHLQVGMLVVLVCLALLRLTREQRERERIGQMFGRYVSPQVVTALLESPELPELGGQTRQISVLFSDIRNFTTFSEKLSAREVVELLNTYLERACKVLLAEGATIDKFIGDAIMAEFGAPLAQPDHARRALRAAVALRGVAMEFRGWVGQRFAGRDLPEFDIGIGVHSGEAVIGNIGSSVRMEYTAIGDTVNIASRLEGQTKETGAHILASRDTVSMFGGELKTGALHRLAVKGRVAPVEAFEIVDVA</sequence>
<dbReference type="PANTHER" id="PTHR43081">
    <property type="entry name" value="ADENYLATE CYCLASE, TERMINAL-DIFFERENTIATION SPECIFIC-RELATED"/>
    <property type="match status" value="1"/>
</dbReference>
<dbReference type="GO" id="GO:0004016">
    <property type="term" value="F:adenylate cyclase activity"/>
    <property type="evidence" value="ECO:0007669"/>
    <property type="project" value="UniProtKB-ARBA"/>
</dbReference>
<dbReference type="RefSeq" id="WP_052473779.1">
    <property type="nucleotide sequence ID" value="NZ_AP012547.1"/>
</dbReference>
<dbReference type="InterPro" id="IPR007890">
    <property type="entry name" value="CHASE2"/>
</dbReference>
<dbReference type="OrthoDB" id="9802500at2"/>
<dbReference type="Pfam" id="PF05226">
    <property type="entry name" value="CHASE2"/>
    <property type="match status" value="1"/>
</dbReference>
<dbReference type="SMART" id="SM00044">
    <property type="entry name" value="CYCc"/>
    <property type="match status" value="1"/>
</dbReference>
<keyword evidence="1" id="KW-0812">Transmembrane</keyword>
<keyword evidence="4" id="KW-1185">Reference proteome</keyword>
<keyword evidence="1" id="KW-1133">Transmembrane helix</keyword>
<dbReference type="EMBL" id="AP012547">
    <property type="protein sequence ID" value="BAO31367.1"/>
    <property type="molecule type" value="Genomic_DNA"/>
</dbReference>
<dbReference type="PROSITE" id="PS50125">
    <property type="entry name" value="GUANYLATE_CYCLASE_2"/>
    <property type="match status" value="1"/>
</dbReference>
<proteinExistence type="predicted"/>
<dbReference type="HOGENOM" id="CLU_000445_85_1_4"/>
<keyword evidence="1" id="KW-0472">Membrane</keyword>
<dbReference type="GO" id="GO:0006171">
    <property type="term" value="P:cAMP biosynthetic process"/>
    <property type="evidence" value="ECO:0007669"/>
    <property type="project" value="TreeGrafter"/>
</dbReference>
<name>W0SKE6_9PROT</name>
<dbReference type="SUPFAM" id="SSF55073">
    <property type="entry name" value="Nucleotide cyclase"/>
    <property type="match status" value="1"/>
</dbReference>
<dbReference type="KEGG" id="shd:SUTH_03597"/>
<evidence type="ECO:0000256" key="1">
    <source>
        <dbReference type="SAM" id="Phobius"/>
    </source>
</evidence>
<feature type="transmembrane region" description="Helical" evidence="1">
    <location>
        <begin position="333"/>
        <end position="352"/>
    </location>
</feature>
<dbReference type="CDD" id="cd07302">
    <property type="entry name" value="CHD"/>
    <property type="match status" value="1"/>
</dbReference>
<accession>W0SKE6</accession>
<dbReference type="STRING" id="1223802.SUTH_03597"/>
<organism evidence="3 4">
    <name type="scientific">Sulfuritalea hydrogenivorans sk43H</name>
    <dbReference type="NCBI Taxonomy" id="1223802"/>
    <lineage>
        <taxon>Bacteria</taxon>
        <taxon>Pseudomonadati</taxon>
        <taxon>Pseudomonadota</taxon>
        <taxon>Betaproteobacteria</taxon>
        <taxon>Nitrosomonadales</taxon>
        <taxon>Sterolibacteriaceae</taxon>
        <taxon>Sulfuritalea</taxon>
    </lineage>
</organism>
<dbReference type="AlphaFoldDB" id="W0SKE6"/>